<keyword evidence="4 10" id="KW-0489">Methyltransferase</keyword>
<evidence type="ECO:0000256" key="1">
    <source>
        <dbReference type="ARBA" id="ARBA00001286"/>
    </source>
</evidence>
<evidence type="ECO:0000259" key="9">
    <source>
        <dbReference type="Pfam" id="PF01035"/>
    </source>
</evidence>
<accession>A0A1L3MXV3</accession>
<dbReference type="EMBL" id="CP016020">
    <property type="protein sequence ID" value="APH07164.1"/>
    <property type="molecule type" value="Genomic_DNA"/>
</dbReference>
<evidence type="ECO:0000313" key="11">
    <source>
        <dbReference type="Proteomes" id="UP000181936"/>
    </source>
</evidence>
<dbReference type="Gene3D" id="3.30.160.70">
    <property type="entry name" value="Methylated DNA-protein cysteine methyltransferase domain"/>
    <property type="match status" value="1"/>
</dbReference>
<evidence type="ECO:0000256" key="7">
    <source>
        <dbReference type="ARBA" id="ARBA00023204"/>
    </source>
</evidence>
<keyword evidence="6" id="KW-0227">DNA damage</keyword>
<dbReference type="GO" id="GO:0006281">
    <property type="term" value="P:DNA repair"/>
    <property type="evidence" value="ECO:0007669"/>
    <property type="project" value="UniProtKB-KW"/>
</dbReference>
<dbReference type="PANTHER" id="PTHR10815:SF13">
    <property type="entry name" value="METHYLATED-DNA--PROTEIN-CYSTEINE METHYLTRANSFERASE"/>
    <property type="match status" value="1"/>
</dbReference>
<dbReference type="GO" id="GO:0032259">
    <property type="term" value="P:methylation"/>
    <property type="evidence" value="ECO:0007669"/>
    <property type="project" value="UniProtKB-KW"/>
</dbReference>
<comment type="catalytic activity">
    <reaction evidence="1">
        <text>a 4-O-methyl-thymidine in DNA + L-cysteinyl-[protein] = a thymidine in DNA + S-methyl-L-cysteinyl-[protein]</text>
        <dbReference type="Rhea" id="RHEA:53428"/>
        <dbReference type="Rhea" id="RHEA-COMP:10131"/>
        <dbReference type="Rhea" id="RHEA-COMP:10132"/>
        <dbReference type="Rhea" id="RHEA-COMP:13555"/>
        <dbReference type="Rhea" id="RHEA-COMP:13556"/>
        <dbReference type="ChEBI" id="CHEBI:29950"/>
        <dbReference type="ChEBI" id="CHEBI:82612"/>
        <dbReference type="ChEBI" id="CHEBI:137386"/>
        <dbReference type="ChEBI" id="CHEBI:137387"/>
        <dbReference type="EC" id="2.1.1.63"/>
    </reaction>
</comment>
<dbReference type="NCBIfam" id="TIGR00589">
    <property type="entry name" value="ogt"/>
    <property type="match status" value="1"/>
</dbReference>
<evidence type="ECO:0000313" key="10">
    <source>
        <dbReference type="EMBL" id="APH07164.1"/>
    </source>
</evidence>
<dbReference type="FunFam" id="1.10.10.10:FF:000214">
    <property type="entry name" value="Methylated-DNA--protein-cysteine methyltransferase"/>
    <property type="match status" value="1"/>
</dbReference>
<keyword evidence="5 10" id="KW-0808">Transferase</keyword>
<feature type="domain" description="Methylated-DNA-[protein]-cysteine S-methyltransferase DNA binding" evidence="9">
    <location>
        <begin position="54"/>
        <end position="133"/>
    </location>
</feature>
<proteinExistence type="inferred from homology"/>
<dbReference type="SUPFAM" id="SSF46767">
    <property type="entry name" value="Methylated DNA-protein cysteine methyltransferase, C-terminal domain"/>
    <property type="match status" value="1"/>
</dbReference>
<dbReference type="KEGG" id="bwh:A9C19_17880"/>
<evidence type="ECO:0000256" key="6">
    <source>
        <dbReference type="ARBA" id="ARBA00022763"/>
    </source>
</evidence>
<dbReference type="PANTHER" id="PTHR10815">
    <property type="entry name" value="METHYLATED-DNA--PROTEIN-CYSTEINE METHYLTRANSFERASE"/>
    <property type="match status" value="1"/>
</dbReference>
<evidence type="ECO:0000256" key="5">
    <source>
        <dbReference type="ARBA" id="ARBA00022679"/>
    </source>
</evidence>
<dbReference type="STRING" id="1547283.A9C19_17880"/>
<protein>
    <recommendedName>
        <fullName evidence="3">methylated-DNA--[protein]-cysteine S-methyltransferase</fullName>
        <ecNumber evidence="3">2.1.1.63</ecNumber>
    </recommendedName>
</protein>
<dbReference type="InterPro" id="IPR014048">
    <property type="entry name" value="MethylDNA_cys_MeTrfase_DNA-bd"/>
</dbReference>
<dbReference type="Gene3D" id="1.10.10.10">
    <property type="entry name" value="Winged helix-like DNA-binding domain superfamily/Winged helix DNA-binding domain"/>
    <property type="match status" value="1"/>
</dbReference>
<evidence type="ECO:0000256" key="8">
    <source>
        <dbReference type="ARBA" id="ARBA00049348"/>
    </source>
</evidence>
<name>A0A1L3MXV3_9BACI</name>
<evidence type="ECO:0000256" key="3">
    <source>
        <dbReference type="ARBA" id="ARBA00011918"/>
    </source>
</evidence>
<evidence type="ECO:0000256" key="2">
    <source>
        <dbReference type="ARBA" id="ARBA00008711"/>
    </source>
</evidence>
<organism evidence="10 11">
    <name type="scientific">Bacillus weihaiensis</name>
    <dbReference type="NCBI Taxonomy" id="1547283"/>
    <lineage>
        <taxon>Bacteria</taxon>
        <taxon>Bacillati</taxon>
        <taxon>Bacillota</taxon>
        <taxon>Bacilli</taxon>
        <taxon>Bacillales</taxon>
        <taxon>Bacillaceae</taxon>
        <taxon>Bacillus</taxon>
    </lineage>
</organism>
<dbReference type="InterPro" id="IPR036631">
    <property type="entry name" value="MGMT_N_sf"/>
</dbReference>
<gene>
    <name evidence="10" type="ORF">A9C19_17880</name>
</gene>
<dbReference type="EC" id="2.1.1.63" evidence="3"/>
<dbReference type="InterPro" id="IPR001497">
    <property type="entry name" value="MethylDNA_cys_MeTrfase_AS"/>
</dbReference>
<keyword evidence="7" id="KW-0234">DNA repair</keyword>
<reference evidence="10 11" key="1">
    <citation type="journal article" date="2016" name="Sci. Rep.">
        <title>Complete genome sequence and transcriptomic analysis of a novel marine strain Bacillus weihaiensis reveals the mechanism of brown algae degradation.</title>
        <authorList>
            <person name="Zhu Y."/>
            <person name="Chen P."/>
            <person name="Bao Y."/>
            <person name="Men Y."/>
            <person name="Zeng Y."/>
            <person name="Yang J."/>
            <person name="Sun J."/>
            <person name="Sun Y."/>
        </authorList>
    </citation>
    <scope>NUCLEOTIDE SEQUENCE [LARGE SCALE GENOMIC DNA]</scope>
    <source>
        <strain evidence="10 11">Alg07</strain>
    </source>
</reference>
<dbReference type="OrthoDB" id="9802228at2"/>
<dbReference type="Pfam" id="PF01035">
    <property type="entry name" value="DNA_binding_1"/>
    <property type="match status" value="1"/>
</dbReference>
<dbReference type="CDD" id="cd06445">
    <property type="entry name" value="ATase"/>
    <property type="match status" value="1"/>
</dbReference>
<dbReference type="InterPro" id="IPR036217">
    <property type="entry name" value="MethylDNA_cys_MeTrfase_DNAb"/>
</dbReference>
<dbReference type="GO" id="GO:0003908">
    <property type="term" value="F:methylated-DNA-[protein]-cysteine S-methyltransferase activity"/>
    <property type="evidence" value="ECO:0007669"/>
    <property type="project" value="UniProtKB-EC"/>
</dbReference>
<dbReference type="InterPro" id="IPR036388">
    <property type="entry name" value="WH-like_DNA-bd_sf"/>
</dbReference>
<comment type="catalytic activity">
    <reaction evidence="8">
        <text>a 6-O-methyl-2'-deoxyguanosine in DNA + L-cysteinyl-[protein] = S-methyl-L-cysteinyl-[protein] + a 2'-deoxyguanosine in DNA</text>
        <dbReference type="Rhea" id="RHEA:24000"/>
        <dbReference type="Rhea" id="RHEA-COMP:10131"/>
        <dbReference type="Rhea" id="RHEA-COMP:10132"/>
        <dbReference type="Rhea" id="RHEA-COMP:11367"/>
        <dbReference type="Rhea" id="RHEA-COMP:11368"/>
        <dbReference type="ChEBI" id="CHEBI:29950"/>
        <dbReference type="ChEBI" id="CHEBI:82612"/>
        <dbReference type="ChEBI" id="CHEBI:85445"/>
        <dbReference type="ChEBI" id="CHEBI:85448"/>
        <dbReference type="EC" id="2.1.1.63"/>
    </reaction>
</comment>
<keyword evidence="11" id="KW-1185">Reference proteome</keyword>
<dbReference type="SUPFAM" id="SSF53155">
    <property type="entry name" value="Methylated DNA-protein cysteine methyltransferase domain"/>
    <property type="match status" value="1"/>
</dbReference>
<dbReference type="Proteomes" id="UP000181936">
    <property type="component" value="Chromosome"/>
</dbReference>
<evidence type="ECO:0000256" key="4">
    <source>
        <dbReference type="ARBA" id="ARBA00022603"/>
    </source>
</evidence>
<dbReference type="AlphaFoldDB" id="A0A1L3MXV3"/>
<dbReference type="PROSITE" id="PS00374">
    <property type="entry name" value="MGMT"/>
    <property type="match status" value="1"/>
</dbReference>
<sequence>MTTDDAVLSATFVEKEADRQDTVEILERAIQQFDEYFKGVRKDFDLPCHVEGTEFQKNAWNALRKIPYGETKSYKQQAILIGNEKATRAIGNANSKNKISIVIPCHRVVGSNKSLTGYAGGIDRKKWLLAHEQGVLAK</sequence>
<comment type="similarity">
    <text evidence="2">Belongs to the MGMT family.</text>
</comment>